<comment type="caution">
    <text evidence="8">The sequence shown here is derived from an EMBL/GenBank/DDBJ whole genome shotgun (WGS) entry which is preliminary data.</text>
</comment>
<dbReference type="EMBL" id="BPLR01015129">
    <property type="protein sequence ID" value="GIY73821.1"/>
    <property type="molecule type" value="Genomic_DNA"/>
</dbReference>
<evidence type="ECO:0000313" key="8">
    <source>
        <dbReference type="EMBL" id="GIY73821.1"/>
    </source>
</evidence>
<keyword evidence="9" id="KW-1185">Reference proteome</keyword>
<evidence type="ECO:0000256" key="4">
    <source>
        <dbReference type="ARBA" id="ARBA00022630"/>
    </source>
</evidence>
<keyword evidence="4" id="KW-0285">Flavoprotein</keyword>
<dbReference type="PANTHER" id="PTHR11530">
    <property type="entry name" value="D-AMINO ACID OXIDASE"/>
    <property type="match status" value="1"/>
</dbReference>
<dbReference type="Pfam" id="PF01266">
    <property type="entry name" value="DAO"/>
    <property type="match status" value="1"/>
</dbReference>
<evidence type="ECO:0000259" key="7">
    <source>
        <dbReference type="Pfam" id="PF01266"/>
    </source>
</evidence>
<gene>
    <name evidence="8" type="primary">Ddo</name>
    <name evidence="8" type="ORF">CEXT_587461</name>
</gene>
<organism evidence="8 9">
    <name type="scientific">Caerostris extrusa</name>
    <name type="common">Bark spider</name>
    <name type="synonym">Caerostris bankana</name>
    <dbReference type="NCBI Taxonomy" id="172846"/>
    <lineage>
        <taxon>Eukaryota</taxon>
        <taxon>Metazoa</taxon>
        <taxon>Ecdysozoa</taxon>
        <taxon>Arthropoda</taxon>
        <taxon>Chelicerata</taxon>
        <taxon>Arachnida</taxon>
        <taxon>Araneae</taxon>
        <taxon>Araneomorphae</taxon>
        <taxon>Entelegynae</taxon>
        <taxon>Araneoidea</taxon>
        <taxon>Araneidae</taxon>
        <taxon>Caerostris</taxon>
    </lineage>
</organism>
<proteinExistence type="inferred from homology"/>
<reference evidence="8 9" key="1">
    <citation type="submission" date="2021-06" db="EMBL/GenBank/DDBJ databases">
        <title>Caerostris extrusa draft genome.</title>
        <authorList>
            <person name="Kono N."/>
            <person name="Arakawa K."/>
        </authorList>
    </citation>
    <scope>NUCLEOTIDE SEQUENCE [LARGE SCALE GENOMIC DNA]</scope>
</reference>
<keyword evidence="5" id="KW-0274">FAD</keyword>
<dbReference type="InterPro" id="IPR023209">
    <property type="entry name" value="DAO"/>
</dbReference>
<name>A0AAV4VTN6_CAEEX</name>
<evidence type="ECO:0000256" key="3">
    <source>
        <dbReference type="ARBA" id="ARBA00006730"/>
    </source>
</evidence>
<evidence type="ECO:0000313" key="9">
    <source>
        <dbReference type="Proteomes" id="UP001054945"/>
    </source>
</evidence>
<dbReference type="AlphaFoldDB" id="A0AAV4VTN6"/>
<dbReference type="Gene3D" id="3.40.50.720">
    <property type="entry name" value="NAD(P)-binding Rossmann-like Domain"/>
    <property type="match status" value="1"/>
</dbReference>
<comment type="similarity">
    <text evidence="3">Belongs to the DAMOX/DASOX family.</text>
</comment>
<accession>A0AAV4VTN6</accession>
<feature type="domain" description="FAD dependent oxidoreductase" evidence="7">
    <location>
        <begin position="4"/>
        <end position="96"/>
    </location>
</feature>
<dbReference type="Proteomes" id="UP001054945">
    <property type="component" value="Unassembled WGS sequence"/>
</dbReference>
<dbReference type="InterPro" id="IPR006076">
    <property type="entry name" value="FAD-dep_OxRdtase"/>
</dbReference>
<dbReference type="PANTHER" id="PTHR11530:SF11">
    <property type="entry name" value="D-ASPARTATE OXIDASE"/>
    <property type="match status" value="1"/>
</dbReference>
<keyword evidence="6" id="KW-0560">Oxidoreductase</keyword>
<comment type="cofactor">
    <cofactor evidence="1">
        <name>FAD</name>
        <dbReference type="ChEBI" id="CHEBI:57692"/>
    </cofactor>
</comment>
<dbReference type="GO" id="GO:0003884">
    <property type="term" value="F:D-amino-acid oxidase activity"/>
    <property type="evidence" value="ECO:0007669"/>
    <property type="project" value="InterPro"/>
</dbReference>
<dbReference type="GO" id="GO:0019478">
    <property type="term" value="P:D-amino acid catabolic process"/>
    <property type="evidence" value="ECO:0007669"/>
    <property type="project" value="TreeGrafter"/>
</dbReference>
<sequence length="165" mass="18331">MVLKVAVIGGGVIGITSAYVIAENLEDVQVTVFSESWSPDTTGDGSAGYWCPYLLGDVPEEVLRFFWCQKSFEVFQGICKTEEAVEWGVGLLSVFSLATEPLKPLYQDLFLEYRPLCAKELSMFLADADYKRKGGKLIEKKIETLHELSGEYDVVINCSGLELDI</sequence>
<evidence type="ECO:0000256" key="1">
    <source>
        <dbReference type="ARBA" id="ARBA00001974"/>
    </source>
</evidence>
<evidence type="ECO:0000256" key="2">
    <source>
        <dbReference type="ARBA" id="ARBA00004253"/>
    </source>
</evidence>
<protein>
    <submittedName>
        <fullName evidence="8">D-aspartate oxidase</fullName>
    </submittedName>
</protein>
<evidence type="ECO:0000256" key="5">
    <source>
        <dbReference type="ARBA" id="ARBA00022827"/>
    </source>
</evidence>
<dbReference type="GO" id="GO:0071949">
    <property type="term" value="F:FAD binding"/>
    <property type="evidence" value="ECO:0007669"/>
    <property type="project" value="InterPro"/>
</dbReference>
<evidence type="ECO:0000256" key="6">
    <source>
        <dbReference type="ARBA" id="ARBA00023002"/>
    </source>
</evidence>
<dbReference type="SUPFAM" id="SSF51971">
    <property type="entry name" value="Nucleotide-binding domain"/>
    <property type="match status" value="1"/>
</dbReference>
<dbReference type="GO" id="GO:0005782">
    <property type="term" value="C:peroxisomal matrix"/>
    <property type="evidence" value="ECO:0007669"/>
    <property type="project" value="UniProtKB-SubCell"/>
</dbReference>
<comment type="subcellular location">
    <subcellularLocation>
        <location evidence="2">Peroxisome matrix</location>
    </subcellularLocation>
</comment>